<evidence type="ECO:0000256" key="2">
    <source>
        <dbReference type="RuleBase" id="RU003679"/>
    </source>
</evidence>
<dbReference type="GO" id="GO:0005975">
    <property type="term" value="P:carbohydrate metabolic process"/>
    <property type="evidence" value="ECO:0007669"/>
    <property type="project" value="InterPro"/>
</dbReference>
<evidence type="ECO:0000313" key="7">
    <source>
        <dbReference type="Proteomes" id="UP000184509"/>
    </source>
</evidence>
<dbReference type="RefSeq" id="WP_073401057.1">
    <property type="nucleotide sequence ID" value="NZ_FQTV01000007.1"/>
</dbReference>
<organism evidence="6 7">
    <name type="scientific">Bacteroides luti</name>
    <dbReference type="NCBI Taxonomy" id="1297750"/>
    <lineage>
        <taxon>Bacteria</taxon>
        <taxon>Pseudomonadati</taxon>
        <taxon>Bacteroidota</taxon>
        <taxon>Bacteroidia</taxon>
        <taxon>Bacteroidales</taxon>
        <taxon>Bacteroidaceae</taxon>
        <taxon>Bacteroides</taxon>
    </lineage>
</organism>
<dbReference type="PRINTS" id="PR00742">
    <property type="entry name" value="GLHYDRLASE35"/>
</dbReference>
<dbReference type="InterPro" id="IPR037110">
    <property type="entry name" value="Betagal_dom2_sf"/>
</dbReference>
<dbReference type="AlphaFoldDB" id="A0A1M5AQA3"/>
<dbReference type="GO" id="GO:0004553">
    <property type="term" value="F:hydrolase activity, hydrolyzing O-glycosyl compounds"/>
    <property type="evidence" value="ECO:0007669"/>
    <property type="project" value="InterPro"/>
</dbReference>
<gene>
    <name evidence="6" type="ORF">SAMN05444405_10764</name>
</gene>
<accession>A0A1M5AQA3</accession>
<dbReference type="STRING" id="1297750.SAMN05444405_10764"/>
<evidence type="ECO:0000313" key="6">
    <source>
        <dbReference type="EMBL" id="SHF32423.1"/>
    </source>
</evidence>
<dbReference type="Pfam" id="PF01301">
    <property type="entry name" value="Glyco_hydro_35"/>
    <property type="match status" value="1"/>
</dbReference>
<evidence type="ECO:0000256" key="1">
    <source>
        <dbReference type="ARBA" id="ARBA00009809"/>
    </source>
</evidence>
<dbReference type="PANTHER" id="PTHR23421">
    <property type="entry name" value="BETA-GALACTOSIDASE RELATED"/>
    <property type="match status" value="1"/>
</dbReference>
<evidence type="ECO:0000259" key="4">
    <source>
        <dbReference type="Pfam" id="PF01301"/>
    </source>
</evidence>
<dbReference type="SUPFAM" id="SSF51445">
    <property type="entry name" value="(Trans)glycosidases"/>
    <property type="match status" value="1"/>
</dbReference>
<name>A0A1M5AQA3_9BACE</name>
<keyword evidence="7" id="KW-1185">Reference proteome</keyword>
<evidence type="ECO:0000256" key="3">
    <source>
        <dbReference type="SAM" id="SignalP"/>
    </source>
</evidence>
<dbReference type="EMBL" id="FQTV01000007">
    <property type="protein sequence ID" value="SHF32423.1"/>
    <property type="molecule type" value="Genomic_DNA"/>
</dbReference>
<dbReference type="Proteomes" id="UP000184509">
    <property type="component" value="Unassembled WGS sequence"/>
</dbReference>
<dbReference type="Gene3D" id="2.102.20.10">
    <property type="entry name" value="Beta-galactosidase, domain 2"/>
    <property type="match status" value="1"/>
</dbReference>
<feature type="chain" id="PRO_5012725367" evidence="3">
    <location>
        <begin position="22"/>
        <end position="783"/>
    </location>
</feature>
<proteinExistence type="inferred from homology"/>
<reference evidence="6 7" key="1">
    <citation type="submission" date="2016-11" db="EMBL/GenBank/DDBJ databases">
        <authorList>
            <person name="Jaros S."/>
            <person name="Januszkiewicz K."/>
            <person name="Wedrychowicz H."/>
        </authorList>
    </citation>
    <scope>NUCLEOTIDE SEQUENCE [LARGE SCALE GENOMIC DNA]</scope>
    <source>
        <strain evidence="6 7">DSM 26991</strain>
    </source>
</reference>
<dbReference type="OrthoDB" id="703126at2"/>
<dbReference type="InterPro" id="IPR017853">
    <property type="entry name" value="GH"/>
</dbReference>
<dbReference type="InterPro" id="IPR018954">
    <property type="entry name" value="Betagal_dom2"/>
</dbReference>
<protein>
    <submittedName>
        <fullName evidence="6">Beta-galactosidase, domain 2</fullName>
    </submittedName>
</protein>
<feature type="domain" description="Beta-galactosidase" evidence="5">
    <location>
        <begin position="465"/>
        <end position="613"/>
    </location>
</feature>
<dbReference type="Pfam" id="PF10435">
    <property type="entry name" value="BetaGal_dom2"/>
    <property type="match status" value="1"/>
</dbReference>
<sequence length="783" mass="88315">MKKIPAFLALFILSGLSSAYAQKLYEINAPASEKKIYTGHLKLGGANPSGEKIEVNSFYVSENGKPVIPVMGEFHYSRYPHEQWEEQILKMKAGGLTVIPTYIFWNIHEEKEGVFDWSGDKDLRTFLQLCKKHGMQSIIRVGPFCHGEIRNGGFPDWLFSKPLEVRSNDAKYLFYVDRLYKEIAKQLQGLYYKDGGPVIGIQIENEHQHSAAPWAITYPGAPKDHTSATYDASITMVGVGVQDKKITYAELGNLHMKTLKKMAVDAGMITPLYTATGWGNAAVIGDEAIPVMAAYTYPFWAEPHMSPFCLFKDIQKKPDYSPVRYDTDKFPSFCAEMGVGIQMIYSRRPIVTAEAAEALMIRTLGSGSNGIGYYMYHGGSTPKMKDDIGFFSDEPMGVPKISYDFQAPIGEFGLVRDSYRNLRVLHLFLNDFSNLLAPMETVLPQDYEKITPDNRETLRFAARMKNNSGFIFMTNFQDHDTVRIDQTGLQFKLNLKNESIMIPASKTFTLKKDESVILPFNLNMNGALLKYATAQLLTKIDDNGKSHYFFFAPTGIEPEFVFDKTTLKSGKSVVTPVAGYKSTFSVTAKSGEKILITTLTREQALQTAKVDGHILITDATVLPEKGKCTLLNLGKNKFDYVLYPSAKGWKQQTIEVPAVNPVFKVDKAGSRRMTVTVEPNNNKQVQEYFLQINYVGDVAMAFINNSMVLDHFYYGAPWTIGLKRFESRMAEKGMDFYFRPLMKDAPYLKDLPQSALRDWNNKKSVLSIDSVNVLPEYRTQIIF</sequence>
<feature type="signal peptide" evidence="3">
    <location>
        <begin position="1"/>
        <end position="21"/>
    </location>
</feature>
<dbReference type="InterPro" id="IPR031330">
    <property type="entry name" value="Gly_Hdrlase_35_cat"/>
</dbReference>
<dbReference type="InterPro" id="IPR001944">
    <property type="entry name" value="Glycoside_Hdrlase_35"/>
</dbReference>
<evidence type="ECO:0000259" key="5">
    <source>
        <dbReference type="Pfam" id="PF10435"/>
    </source>
</evidence>
<comment type="similarity">
    <text evidence="1 2">Belongs to the glycosyl hydrolase 35 family.</text>
</comment>
<keyword evidence="3" id="KW-0732">Signal</keyword>
<dbReference type="Gene3D" id="3.20.20.80">
    <property type="entry name" value="Glycosidases"/>
    <property type="match status" value="1"/>
</dbReference>
<feature type="domain" description="Glycoside hydrolase 35 catalytic" evidence="4">
    <location>
        <begin position="63"/>
        <end position="426"/>
    </location>
</feature>